<evidence type="ECO:0000256" key="1">
    <source>
        <dbReference type="ARBA" id="ARBA00023002"/>
    </source>
</evidence>
<dbReference type="Gene3D" id="3.20.20.220">
    <property type="match status" value="1"/>
</dbReference>
<organism evidence="2 3">
    <name type="scientific">Riccia sorocarpa</name>
    <dbReference type="NCBI Taxonomy" id="122646"/>
    <lineage>
        <taxon>Eukaryota</taxon>
        <taxon>Viridiplantae</taxon>
        <taxon>Streptophyta</taxon>
        <taxon>Embryophyta</taxon>
        <taxon>Marchantiophyta</taxon>
        <taxon>Marchantiopsida</taxon>
        <taxon>Marchantiidae</taxon>
        <taxon>Marchantiales</taxon>
        <taxon>Ricciaceae</taxon>
        <taxon>Riccia</taxon>
    </lineage>
</organism>
<dbReference type="InterPro" id="IPR029041">
    <property type="entry name" value="FAD-linked_oxidoreductase-like"/>
</dbReference>
<dbReference type="AlphaFoldDB" id="A0ABD3HNS4"/>
<dbReference type="EMBL" id="JBJQOH010000003">
    <property type="protein sequence ID" value="KAL3691964.1"/>
    <property type="molecule type" value="Genomic_DNA"/>
</dbReference>
<dbReference type="SUPFAM" id="SSF51730">
    <property type="entry name" value="FAD-linked oxidoreductase"/>
    <property type="match status" value="1"/>
</dbReference>
<evidence type="ECO:0000313" key="2">
    <source>
        <dbReference type="EMBL" id="KAL3691964.1"/>
    </source>
</evidence>
<evidence type="ECO:0000313" key="3">
    <source>
        <dbReference type="Proteomes" id="UP001633002"/>
    </source>
</evidence>
<dbReference type="GO" id="GO:0016491">
    <property type="term" value="F:oxidoreductase activity"/>
    <property type="evidence" value="ECO:0007669"/>
    <property type="project" value="UniProtKB-KW"/>
</dbReference>
<protein>
    <recommendedName>
        <fullName evidence="4">Methylenetetrahydrofolate reductase (NAD(P)H)</fullName>
    </recommendedName>
</protein>
<evidence type="ECO:0008006" key="4">
    <source>
        <dbReference type="Google" id="ProtNLM"/>
    </source>
</evidence>
<proteinExistence type="predicted"/>
<accession>A0ABD3HNS4</accession>
<dbReference type="Proteomes" id="UP001633002">
    <property type="component" value="Unassembled WGS sequence"/>
</dbReference>
<gene>
    <name evidence="2" type="ORF">R1sor_005615</name>
</gene>
<keyword evidence="3" id="KW-1185">Reference proteome</keyword>
<name>A0ABD3HNS4_9MARC</name>
<sequence>MDIEQKIQNRLSSGGDIHGVVRPDLPEAHPWFQFGSARVAAKQISSSEMETQSDGSLRASTCGSIQEFEKTLQEATCLRVETVAAQLRSRKEICRRLVASAQRVDGCGCGGSLLLVSGGDPLRKLPLVEPLLLANSLEMLRTSTRLREAGDIPAGVQLWAVENPLANSVERLEQKIDAGAETLILQPPLLTDRFGEWWDAARTRGLLQAARVVVGLPFITSAKNLAFWFKLTETSGEQVEAKLKHLKMIEDEHEGDNTGLAAYYEQETRCLLDYVKSLPGKSF</sequence>
<keyword evidence="1" id="KW-0560">Oxidoreductase</keyword>
<comment type="caution">
    <text evidence="2">The sequence shown here is derived from an EMBL/GenBank/DDBJ whole genome shotgun (WGS) entry which is preliminary data.</text>
</comment>
<reference evidence="2 3" key="1">
    <citation type="submission" date="2024-09" db="EMBL/GenBank/DDBJ databases">
        <title>Chromosome-scale assembly of Riccia sorocarpa.</title>
        <authorList>
            <person name="Paukszto L."/>
        </authorList>
    </citation>
    <scope>NUCLEOTIDE SEQUENCE [LARGE SCALE GENOMIC DNA]</scope>
    <source>
        <strain evidence="2">LP-2024</strain>
        <tissue evidence="2">Aerial parts of the thallus</tissue>
    </source>
</reference>